<name>A0A5B0RFK7_PUCGR</name>
<feature type="compositionally biased region" description="Polar residues" evidence="1">
    <location>
        <begin position="18"/>
        <end position="27"/>
    </location>
</feature>
<organism evidence="2 3">
    <name type="scientific">Puccinia graminis f. sp. tritici</name>
    <dbReference type="NCBI Taxonomy" id="56615"/>
    <lineage>
        <taxon>Eukaryota</taxon>
        <taxon>Fungi</taxon>
        <taxon>Dikarya</taxon>
        <taxon>Basidiomycota</taxon>
        <taxon>Pucciniomycotina</taxon>
        <taxon>Pucciniomycetes</taxon>
        <taxon>Pucciniales</taxon>
        <taxon>Pucciniaceae</taxon>
        <taxon>Puccinia</taxon>
    </lineage>
</organism>
<sequence>MATVQVYHTGPIISNPVTTNLSASAQPNKGMLTSKKTRGPLPPLPPQLEAIKLET</sequence>
<evidence type="ECO:0000256" key="1">
    <source>
        <dbReference type="SAM" id="MobiDB-lite"/>
    </source>
</evidence>
<reference evidence="2 3" key="1">
    <citation type="submission" date="2019-05" db="EMBL/GenBank/DDBJ databases">
        <title>Emergence of the Ug99 lineage of the wheat stem rust pathogen through somatic hybridization.</title>
        <authorList>
            <person name="Li F."/>
            <person name="Upadhyaya N.M."/>
            <person name="Sperschneider J."/>
            <person name="Matny O."/>
            <person name="Nguyen-Phuc H."/>
            <person name="Mago R."/>
            <person name="Raley C."/>
            <person name="Miller M.E."/>
            <person name="Silverstein K.A.T."/>
            <person name="Henningsen E."/>
            <person name="Hirsch C.D."/>
            <person name="Visser B."/>
            <person name="Pretorius Z.A."/>
            <person name="Steffenson B.J."/>
            <person name="Schwessinger B."/>
            <person name="Dodds P.N."/>
            <person name="Figueroa M."/>
        </authorList>
    </citation>
    <scope>NUCLEOTIDE SEQUENCE [LARGE SCALE GENOMIC DNA]</scope>
    <source>
        <strain evidence="2 3">Ug99</strain>
    </source>
</reference>
<dbReference type="AlphaFoldDB" id="A0A5B0RFK7"/>
<feature type="region of interest" description="Disordered" evidence="1">
    <location>
        <begin position="18"/>
        <end position="55"/>
    </location>
</feature>
<evidence type="ECO:0000313" key="2">
    <source>
        <dbReference type="EMBL" id="KAA1123544.1"/>
    </source>
</evidence>
<evidence type="ECO:0000313" key="3">
    <source>
        <dbReference type="Proteomes" id="UP000325313"/>
    </source>
</evidence>
<gene>
    <name evidence="2" type="ORF">PGTUg99_003092</name>
</gene>
<proteinExistence type="predicted"/>
<dbReference type="EMBL" id="VDEP01000207">
    <property type="protein sequence ID" value="KAA1123544.1"/>
    <property type="molecule type" value="Genomic_DNA"/>
</dbReference>
<accession>A0A5B0RFK7</accession>
<dbReference type="Proteomes" id="UP000325313">
    <property type="component" value="Unassembled WGS sequence"/>
</dbReference>
<protein>
    <submittedName>
        <fullName evidence="2">Uncharacterized protein</fullName>
    </submittedName>
</protein>
<comment type="caution">
    <text evidence="2">The sequence shown here is derived from an EMBL/GenBank/DDBJ whole genome shotgun (WGS) entry which is preliminary data.</text>
</comment>